<gene>
    <name evidence="4" type="ORF">LIN78_04185</name>
</gene>
<evidence type="ECO:0000313" key="5">
    <source>
        <dbReference type="Proteomes" id="UP001165395"/>
    </source>
</evidence>
<evidence type="ECO:0000256" key="1">
    <source>
        <dbReference type="ARBA" id="ARBA00023012"/>
    </source>
</evidence>
<sequence>MSVSIEQIVSYAETLGMPEELLPDLAVVVVEQLPAQLMSIAEALASGDVTQVMKTSHTYKGSVATFTDTRIWEVAKAIEFGARQNVSIPELKQVYAELPALHDEFLRLMEALVSRGS</sequence>
<proteinExistence type="predicted"/>
<feature type="modified residue" description="Phosphohistidine" evidence="2">
    <location>
        <position position="57"/>
    </location>
</feature>
<evidence type="ECO:0000256" key="2">
    <source>
        <dbReference type="PROSITE-ProRule" id="PRU00110"/>
    </source>
</evidence>
<evidence type="ECO:0000259" key="3">
    <source>
        <dbReference type="PROSITE" id="PS50894"/>
    </source>
</evidence>
<dbReference type="InterPro" id="IPR036641">
    <property type="entry name" value="HPT_dom_sf"/>
</dbReference>
<keyword evidence="2" id="KW-0597">Phosphoprotein</keyword>
<dbReference type="Pfam" id="PF01627">
    <property type="entry name" value="Hpt"/>
    <property type="match status" value="1"/>
</dbReference>
<dbReference type="EMBL" id="JAJBZT010000002">
    <property type="protein sequence ID" value="MCB6182753.1"/>
    <property type="molecule type" value="Genomic_DNA"/>
</dbReference>
<comment type="caution">
    <text evidence="4">The sequence shown here is derived from an EMBL/GenBank/DDBJ whole genome shotgun (WGS) entry which is preliminary data.</text>
</comment>
<keyword evidence="1" id="KW-0902">Two-component regulatory system</keyword>
<dbReference type="SUPFAM" id="SSF47226">
    <property type="entry name" value="Histidine-containing phosphotransfer domain, HPT domain"/>
    <property type="match status" value="1"/>
</dbReference>
<dbReference type="Gene3D" id="1.20.120.160">
    <property type="entry name" value="HPT domain"/>
    <property type="match status" value="1"/>
</dbReference>
<evidence type="ECO:0000313" key="4">
    <source>
        <dbReference type="EMBL" id="MCB6182753.1"/>
    </source>
</evidence>
<protein>
    <submittedName>
        <fullName evidence="4">Hpt domain-containing protein</fullName>
    </submittedName>
</protein>
<dbReference type="PROSITE" id="PS50894">
    <property type="entry name" value="HPT"/>
    <property type="match status" value="1"/>
</dbReference>
<name>A0ABS8D3H2_9NEIS</name>
<reference evidence="4" key="1">
    <citation type="submission" date="2021-10" db="EMBL/GenBank/DDBJ databases">
        <title>The complete genome sequence of Leeia sp. TBRC 13508.</title>
        <authorList>
            <person name="Charoenyingcharoen P."/>
            <person name="Yukphan P."/>
        </authorList>
    </citation>
    <scope>NUCLEOTIDE SEQUENCE</scope>
    <source>
        <strain evidence="4">TBRC 13508</strain>
    </source>
</reference>
<keyword evidence="5" id="KW-1185">Reference proteome</keyword>
<feature type="domain" description="HPt" evidence="3">
    <location>
        <begin position="18"/>
        <end position="117"/>
    </location>
</feature>
<dbReference type="RefSeq" id="WP_227178805.1">
    <property type="nucleotide sequence ID" value="NZ_JAJBZT010000002.1"/>
</dbReference>
<accession>A0ABS8D3H2</accession>
<dbReference type="Proteomes" id="UP001165395">
    <property type="component" value="Unassembled WGS sequence"/>
</dbReference>
<dbReference type="InterPro" id="IPR008207">
    <property type="entry name" value="Sig_transdc_His_kin_Hpt_dom"/>
</dbReference>
<organism evidence="4 5">
    <name type="scientific">Leeia speluncae</name>
    <dbReference type="NCBI Taxonomy" id="2884804"/>
    <lineage>
        <taxon>Bacteria</taxon>
        <taxon>Pseudomonadati</taxon>
        <taxon>Pseudomonadota</taxon>
        <taxon>Betaproteobacteria</taxon>
        <taxon>Neisseriales</taxon>
        <taxon>Leeiaceae</taxon>
        <taxon>Leeia</taxon>
    </lineage>
</organism>